<dbReference type="AlphaFoldDB" id="A0A285UUV2"/>
<dbReference type="RefSeq" id="WP_097142012.1">
    <property type="nucleotide sequence ID" value="NZ_OBQD01000015.1"/>
</dbReference>
<keyword evidence="4" id="KW-1185">Reference proteome</keyword>
<keyword evidence="1" id="KW-0732">Signal</keyword>
<evidence type="ECO:0000259" key="2">
    <source>
        <dbReference type="Pfam" id="PF13488"/>
    </source>
</evidence>
<proteinExistence type="predicted"/>
<dbReference type="Pfam" id="PF13488">
    <property type="entry name" value="Gly-zipper_Omp"/>
    <property type="match status" value="1"/>
</dbReference>
<feature type="chain" id="PRO_5013148782" evidence="1">
    <location>
        <begin position="20"/>
        <end position="86"/>
    </location>
</feature>
<dbReference type="InterPro" id="IPR039567">
    <property type="entry name" value="Gly-zipper"/>
</dbReference>
<gene>
    <name evidence="3" type="ORF">SAMN05892877_115138</name>
</gene>
<evidence type="ECO:0000256" key="1">
    <source>
        <dbReference type="SAM" id="SignalP"/>
    </source>
</evidence>
<organism evidence="3 4">
    <name type="scientific">Rhizobium subbaraonis</name>
    <dbReference type="NCBI Taxonomy" id="908946"/>
    <lineage>
        <taxon>Bacteria</taxon>
        <taxon>Pseudomonadati</taxon>
        <taxon>Pseudomonadota</taxon>
        <taxon>Alphaproteobacteria</taxon>
        <taxon>Hyphomicrobiales</taxon>
        <taxon>Rhizobiaceae</taxon>
        <taxon>Rhizobium/Agrobacterium group</taxon>
        <taxon>Rhizobium</taxon>
    </lineage>
</organism>
<evidence type="ECO:0000313" key="4">
    <source>
        <dbReference type="Proteomes" id="UP000219167"/>
    </source>
</evidence>
<dbReference type="Proteomes" id="UP000219167">
    <property type="component" value="Unassembled WGS sequence"/>
</dbReference>
<dbReference type="EMBL" id="OBQD01000015">
    <property type="protein sequence ID" value="SOC45457.1"/>
    <property type="molecule type" value="Genomic_DNA"/>
</dbReference>
<feature type="domain" description="Glycine zipper" evidence="2">
    <location>
        <begin position="26"/>
        <end position="67"/>
    </location>
</feature>
<feature type="signal peptide" evidence="1">
    <location>
        <begin position="1"/>
        <end position="19"/>
    </location>
</feature>
<accession>A0A285UUV2</accession>
<reference evidence="3 4" key="1">
    <citation type="submission" date="2017-08" db="EMBL/GenBank/DDBJ databases">
        <authorList>
            <person name="de Groot N.N."/>
        </authorList>
    </citation>
    <scope>NUCLEOTIDE SEQUENCE [LARGE SCALE GENOMIC DNA]</scope>
    <source>
        <strain evidence="3 4">JC85</strain>
    </source>
</reference>
<protein>
    <submittedName>
        <fullName evidence="3">Outer membrane protein with glycine zipper</fullName>
    </submittedName>
</protein>
<evidence type="ECO:0000313" key="3">
    <source>
        <dbReference type="EMBL" id="SOC45457.1"/>
    </source>
</evidence>
<name>A0A285UUV2_9HYPH</name>
<sequence>MRNLIVAGAIALSALTVSSCTQTEKGAAIGAASGAIIGGAATNRVGGAAVGAVAGGAIGALIGNANEPGRCIYRDRYGRRYEAPCR</sequence>
<dbReference type="PROSITE" id="PS51257">
    <property type="entry name" value="PROKAR_LIPOPROTEIN"/>
    <property type="match status" value="1"/>
</dbReference>